<gene>
    <name evidence="16" type="ORF">C7379_106115</name>
</gene>
<dbReference type="GO" id="GO:0008173">
    <property type="term" value="F:RNA methyltransferase activity"/>
    <property type="evidence" value="ECO:0007669"/>
    <property type="project" value="InterPro"/>
</dbReference>
<keyword evidence="13" id="KW-0411">Iron-sulfur</keyword>
<dbReference type="SFLD" id="SFLDF00275">
    <property type="entry name" value="adenosine_C2_methyltransferase"/>
    <property type="match status" value="1"/>
</dbReference>
<dbReference type="NCBIfam" id="TIGR00048">
    <property type="entry name" value="rRNA_mod_RlmN"/>
    <property type="match status" value="1"/>
</dbReference>
<dbReference type="InterPro" id="IPR027492">
    <property type="entry name" value="RNA_MTrfase_RlmN"/>
</dbReference>
<dbReference type="Gene3D" id="1.10.150.530">
    <property type="match status" value="1"/>
</dbReference>
<dbReference type="Pfam" id="PF21016">
    <property type="entry name" value="RlmN_N"/>
    <property type="match status" value="1"/>
</dbReference>
<keyword evidence="17" id="KW-1185">Reference proteome</keyword>
<evidence type="ECO:0000259" key="15">
    <source>
        <dbReference type="PROSITE" id="PS51918"/>
    </source>
</evidence>
<dbReference type="AlphaFoldDB" id="A0A2U0UG16"/>
<evidence type="ECO:0000256" key="3">
    <source>
        <dbReference type="ARBA" id="ARBA00007544"/>
    </source>
</evidence>
<evidence type="ECO:0000256" key="5">
    <source>
        <dbReference type="ARBA" id="ARBA00022490"/>
    </source>
</evidence>
<keyword evidence="9" id="KW-0949">S-adenosyl-L-methionine</keyword>
<evidence type="ECO:0000256" key="4">
    <source>
        <dbReference type="ARBA" id="ARBA00022485"/>
    </source>
</evidence>
<dbReference type="GO" id="GO:0051539">
    <property type="term" value="F:4 iron, 4 sulfur cluster binding"/>
    <property type="evidence" value="ECO:0007669"/>
    <property type="project" value="UniProtKB-KW"/>
</dbReference>
<keyword evidence="10" id="KW-0819">tRNA processing</keyword>
<dbReference type="GO" id="GO:0005737">
    <property type="term" value="C:cytoplasm"/>
    <property type="evidence" value="ECO:0007669"/>
    <property type="project" value="UniProtKB-SubCell"/>
</dbReference>
<dbReference type="InterPro" id="IPR040072">
    <property type="entry name" value="Methyltransferase_A"/>
</dbReference>
<dbReference type="InterPro" id="IPR004383">
    <property type="entry name" value="rRNA_lsu_MTrfase_RlmN/Cfr"/>
</dbReference>
<evidence type="ECO:0000256" key="2">
    <source>
        <dbReference type="ARBA" id="ARBA00004496"/>
    </source>
</evidence>
<name>A0A2U0UG16_9BACT</name>
<proteinExistence type="inferred from homology"/>
<evidence type="ECO:0000256" key="8">
    <source>
        <dbReference type="ARBA" id="ARBA00022679"/>
    </source>
</evidence>
<comment type="caution">
    <text evidence="16">The sequence shown here is derived from an EMBL/GenBank/DDBJ whole genome shotgun (WGS) entry which is preliminary data.</text>
</comment>
<dbReference type="PROSITE" id="PS51918">
    <property type="entry name" value="RADICAL_SAM"/>
    <property type="match status" value="1"/>
</dbReference>
<evidence type="ECO:0000256" key="6">
    <source>
        <dbReference type="ARBA" id="ARBA00022552"/>
    </source>
</evidence>
<dbReference type="GO" id="GO:0030488">
    <property type="term" value="P:tRNA methylation"/>
    <property type="evidence" value="ECO:0007669"/>
    <property type="project" value="InterPro"/>
</dbReference>
<evidence type="ECO:0000256" key="1">
    <source>
        <dbReference type="ARBA" id="ARBA00001966"/>
    </source>
</evidence>
<evidence type="ECO:0000256" key="13">
    <source>
        <dbReference type="ARBA" id="ARBA00023014"/>
    </source>
</evidence>
<organism evidence="16 17">
    <name type="scientific">Hallella colorans</name>
    <dbReference type="NCBI Taxonomy" id="1703337"/>
    <lineage>
        <taxon>Bacteria</taxon>
        <taxon>Pseudomonadati</taxon>
        <taxon>Bacteroidota</taxon>
        <taxon>Bacteroidia</taxon>
        <taxon>Bacteroidales</taxon>
        <taxon>Prevotellaceae</taxon>
        <taxon>Hallella</taxon>
    </lineage>
</organism>
<evidence type="ECO:0000313" key="16">
    <source>
        <dbReference type="EMBL" id="PVX56543.1"/>
    </source>
</evidence>
<keyword evidence="4" id="KW-0004">4Fe-4S</keyword>
<comment type="subcellular location">
    <subcellularLocation>
        <location evidence="2">Cytoplasm</location>
    </subcellularLocation>
</comment>
<dbReference type="SFLD" id="SFLDS00029">
    <property type="entry name" value="Radical_SAM"/>
    <property type="match status" value="1"/>
</dbReference>
<dbReference type="PANTHER" id="PTHR30544:SF5">
    <property type="entry name" value="RADICAL SAM CORE DOMAIN-CONTAINING PROTEIN"/>
    <property type="match status" value="1"/>
</dbReference>
<evidence type="ECO:0000256" key="14">
    <source>
        <dbReference type="ARBA" id="ARBA00023157"/>
    </source>
</evidence>
<evidence type="ECO:0000313" key="17">
    <source>
        <dbReference type="Proteomes" id="UP000245870"/>
    </source>
</evidence>
<keyword evidence="5" id="KW-0963">Cytoplasm</keyword>
<evidence type="ECO:0000256" key="7">
    <source>
        <dbReference type="ARBA" id="ARBA00022603"/>
    </source>
</evidence>
<evidence type="ECO:0000256" key="11">
    <source>
        <dbReference type="ARBA" id="ARBA00022723"/>
    </source>
</evidence>
<dbReference type="InterPro" id="IPR048641">
    <property type="entry name" value="RlmN_N"/>
</dbReference>
<dbReference type="InterPro" id="IPR058240">
    <property type="entry name" value="rSAM_sf"/>
</dbReference>
<keyword evidence="14" id="KW-1015">Disulfide bond</keyword>
<keyword evidence="12" id="KW-0408">Iron</keyword>
<feature type="domain" description="Radical SAM core" evidence="15">
    <location>
        <begin position="104"/>
        <end position="331"/>
    </location>
</feature>
<comment type="cofactor">
    <cofactor evidence="1">
        <name>[4Fe-4S] cluster</name>
        <dbReference type="ChEBI" id="CHEBI:49883"/>
    </cofactor>
</comment>
<dbReference type="Pfam" id="PF04055">
    <property type="entry name" value="Radical_SAM"/>
    <property type="match status" value="1"/>
</dbReference>
<protein>
    <submittedName>
        <fullName evidence="16">23S rRNA (Adenine2503-C2)-methyltransferase</fullName>
    </submittedName>
</protein>
<sequence length="353" mass="39924">MTAAELRAAAKSMGMPAFTGDQIAKWLYERHVRSIDDMTNISKANRLRLAEEYEVGCADPVEAQRSKDGTVKYLFPVRTVAYKAGENNTATGQSKFVETVYIPDNDRATLCISCEVGCKMDCLFCQTGKQGFEGYLQASDILNQIYSLPERDTLTNIVFMEQGEPMDNLDNVLRATEILTAPYAYAWSPKRITVSTIGLKDKLRRFLDESDCHVAISLHSPLHEQRASLMPIEKSSPIEEIVELLRNYDFSHQRRLSFEYIVFDGVNDSMSHAKEIVRLLKGLFCRVNLINFHKIPNVDLRGADHKKMEVFRDYLTSHGVFTTIRASRGEDIYAACGMLTTSIEKGRHTPKQA</sequence>
<keyword evidence="8 16" id="KW-0808">Transferase</keyword>
<comment type="similarity">
    <text evidence="3">Belongs to the radical SAM superfamily. RlmN family.</text>
</comment>
<keyword evidence="6" id="KW-0698">rRNA processing</keyword>
<dbReference type="GO" id="GO:0070475">
    <property type="term" value="P:rRNA base methylation"/>
    <property type="evidence" value="ECO:0007669"/>
    <property type="project" value="InterPro"/>
</dbReference>
<keyword evidence="11" id="KW-0479">Metal-binding</keyword>
<dbReference type="GO" id="GO:0046872">
    <property type="term" value="F:metal ion binding"/>
    <property type="evidence" value="ECO:0007669"/>
    <property type="project" value="UniProtKB-KW"/>
</dbReference>
<evidence type="ECO:0000256" key="12">
    <source>
        <dbReference type="ARBA" id="ARBA00023004"/>
    </source>
</evidence>
<keyword evidence="7 16" id="KW-0489">Methyltransferase</keyword>
<dbReference type="EMBL" id="QENY01000006">
    <property type="protein sequence ID" value="PVX56543.1"/>
    <property type="molecule type" value="Genomic_DNA"/>
</dbReference>
<dbReference type="SUPFAM" id="SSF102114">
    <property type="entry name" value="Radical SAM enzymes"/>
    <property type="match status" value="1"/>
</dbReference>
<dbReference type="PIRSF" id="PIRSF006004">
    <property type="entry name" value="CHP00048"/>
    <property type="match status" value="1"/>
</dbReference>
<evidence type="ECO:0000256" key="10">
    <source>
        <dbReference type="ARBA" id="ARBA00022694"/>
    </source>
</evidence>
<dbReference type="InterPro" id="IPR013785">
    <property type="entry name" value="Aldolase_TIM"/>
</dbReference>
<dbReference type="PANTHER" id="PTHR30544">
    <property type="entry name" value="23S RRNA METHYLTRANSFERASE"/>
    <property type="match status" value="1"/>
</dbReference>
<accession>A0A2U0UG16</accession>
<reference evidence="16 17" key="1">
    <citation type="submission" date="2018-05" db="EMBL/GenBank/DDBJ databases">
        <title>Genomic Encyclopedia of Type Strains, Phase IV (KMG-IV): sequencing the most valuable type-strain genomes for metagenomic binning, comparative biology and taxonomic classification.</title>
        <authorList>
            <person name="Goeker M."/>
        </authorList>
    </citation>
    <scope>NUCLEOTIDE SEQUENCE [LARGE SCALE GENOMIC DNA]</scope>
    <source>
        <strain evidence="16 17">DSM 100333</strain>
    </source>
</reference>
<dbReference type="SFLD" id="SFLDG01062">
    <property type="entry name" value="methyltransferase_(Class_A)"/>
    <property type="match status" value="1"/>
</dbReference>
<dbReference type="Proteomes" id="UP000245870">
    <property type="component" value="Unassembled WGS sequence"/>
</dbReference>
<dbReference type="Gene3D" id="3.20.20.70">
    <property type="entry name" value="Aldolase class I"/>
    <property type="match status" value="1"/>
</dbReference>
<dbReference type="InterPro" id="IPR007197">
    <property type="entry name" value="rSAM"/>
</dbReference>
<evidence type="ECO:0000256" key="9">
    <source>
        <dbReference type="ARBA" id="ARBA00022691"/>
    </source>
</evidence>